<dbReference type="AlphaFoldDB" id="A0A1I5UF52"/>
<evidence type="ECO:0000256" key="2">
    <source>
        <dbReference type="RuleBase" id="RU361185"/>
    </source>
</evidence>
<evidence type="ECO:0000259" key="3">
    <source>
        <dbReference type="Pfam" id="PF01055"/>
    </source>
</evidence>
<dbReference type="InterPro" id="IPR048395">
    <property type="entry name" value="Glyco_hydro_31_C"/>
</dbReference>
<evidence type="ECO:0000313" key="5">
    <source>
        <dbReference type="EMBL" id="SFP93885.1"/>
    </source>
</evidence>
<comment type="similarity">
    <text evidence="1 2">Belongs to the glycosyl hydrolase 31 family.</text>
</comment>
<accession>A0A1I5UF52</accession>
<dbReference type="InterPro" id="IPR051816">
    <property type="entry name" value="Glycosyl_Hydrolase_31"/>
</dbReference>
<dbReference type="InterPro" id="IPR013780">
    <property type="entry name" value="Glyco_hydro_b"/>
</dbReference>
<dbReference type="Gene3D" id="2.60.40.1760">
    <property type="entry name" value="glycosyl hydrolase (family 31)"/>
    <property type="match status" value="1"/>
</dbReference>
<dbReference type="GO" id="GO:0030246">
    <property type="term" value="F:carbohydrate binding"/>
    <property type="evidence" value="ECO:0007669"/>
    <property type="project" value="InterPro"/>
</dbReference>
<feature type="domain" description="Glycosyl hydrolase family 31 C-terminal" evidence="4">
    <location>
        <begin position="586"/>
        <end position="669"/>
    </location>
</feature>
<evidence type="ECO:0000256" key="1">
    <source>
        <dbReference type="ARBA" id="ARBA00007806"/>
    </source>
</evidence>
<dbReference type="CDD" id="cd14752">
    <property type="entry name" value="GH31_N"/>
    <property type="match status" value="1"/>
</dbReference>
<evidence type="ECO:0000259" key="4">
    <source>
        <dbReference type="Pfam" id="PF21365"/>
    </source>
</evidence>
<reference evidence="6" key="1">
    <citation type="submission" date="2016-10" db="EMBL/GenBank/DDBJ databases">
        <authorList>
            <person name="Varghese N."/>
            <person name="Submissions S."/>
        </authorList>
    </citation>
    <scope>NUCLEOTIDE SEQUENCE [LARGE SCALE GENOMIC DNA]</scope>
    <source>
        <strain evidence="6">P18</strain>
    </source>
</reference>
<dbReference type="InterPro" id="IPR017853">
    <property type="entry name" value="GH"/>
</dbReference>
<dbReference type="Gene3D" id="2.60.40.1180">
    <property type="entry name" value="Golgi alpha-mannosidase II"/>
    <property type="match status" value="1"/>
</dbReference>
<dbReference type="GO" id="GO:0004553">
    <property type="term" value="F:hydrolase activity, hydrolyzing O-glycosyl compounds"/>
    <property type="evidence" value="ECO:0007669"/>
    <property type="project" value="InterPro"/>
</dbReference>
<dbReference type="PANTHER" id="PTHR43863">
    <property type="entry name" value="HYDROLASE, PUTATIVE (AFU_ORTHOLOGUE AFUA_1G03140)-RELATED"/>
    <property type="match status" value="1"/>
</dbReference>
<dbReference type="OrthoDB" id="176168at2"/>
<dbReference type="SUPFAM" id="SSF74650">
    <property type="entry name" value="Galactose mutarotase-like"/>
    <property type="match status" value="1"/>
</dbReference>
<name>A0A1I5UF52_9FIRM</name>
<keyword evidence="6" id="KW-1185">Reference proteome</keyword>
<dbReference type="SUPFAM" id="SSF51011">
    <property type="entry name" value="Glycosyl hydrolase domain"/>
    <property type="match status" value="1"/>
</dbReference>
<dbReference type="Proteomes" id="UP000182624">
    <property type="component" value="Unassembled WGS sequence"/>
</dbReference>
<dbReference type="InterPro" id="IPR011013">
    <property type="entry name" value="Gal_mutarotase_sf_dom"/>
</dbReference>
<gene>
    <name evidence="5" type="ORF">SAMN04487928_11294</name>
</gene>
<dbReference type="CDD" id="cd06591">
    <property type="entry name" value="GH31_xylosidase_XylS"/>
    <property type="match status" value="1"/>
</dbReference>
<organism evidence="5 6">
    <name type="scientific">Butyrivibrio proteoclasticus</name>
    <dbReference type="NCBI Taxonomy" id="43305"/>
    <lineage>
        <taxon>Bacteria</taxon>
        <taxon>Bacillati</taxon>
        <taxon>Bacillota</taxon>
        <taxon>Clostridia</taxon>
        <taxon>Lachnospirales</taxon>
        <taxon>Lachnospiraceae</taxon>
        <taxon>Butyrivibrio</taxon>
    </lineage>
</organism>
<sequence length="679" mass="78511">MQFFSEENGKLIFRGNGEMLVIEPWGRNSLRVRSVFLGDVIDQSAALLPPDEKMHEVKVVTHDEKDTKDPRDSYRSACITNGKITASCYVQPWGDTLQIVYSEAISGKVLLKEISNNGALCTKARSFKRISGDVFKLRAKFESDPDEKLYGMGQYQQERMNLKGCNLELAHRNSQASVPFVLSDKGYGFLWHNPAIGEVHFGVDVTEWVAEETKQLDYWITAGDTPQDIIENYTSVVGRAPMMPEYGLGYWQCKLRYFNQEQVLEIAREYYKRKIPVDVLVIDYYHWLRCGDWKFDPEYFPNPKEMVDELTKMGIKCMVSIWPQVDIRSENYEEMKHKGLLVKSRSGVDVQMVFHGDNLFMDATNPRTRKYVWDKIKKNYADLGIKTFWLDEAEPEFTGYDYENYQYYSGSVLETGNIYPREYARLFYEGQKENGQNDIVNLIRCAWVGSQKYGALVWSGDIMSSWEDFRKQIVAGLQMGIAGIPWWTTDIGGFHGGDTTSEKFTELLLRWFEFGCFCPVMRMHGSRQPHSKIINKAGEEREVTGAPNEIWSYGDEAYRIMKGYIDIREQLRDYTRNAMKQASESGTPVIRPLFLEFSEDKKSWDVTDEYMFGDNLLVAPICHEGEKKRKVYLPSGCDWVHAFTGIKYQGGCDIETEAPIDVIPVFYRTDRPETFLFKI</sequence>
<dbReference type="GO" id="GO:0005975">
    <property type="term" value="P:carbohydrate metabolic process"/>
    <property type="evidence" value="ECO:0007669"/>
    <property type="project" value="InterPro"/>
</dbReference>
<dbReference type="RefSeq" id="WP_074887752.1">
    <property type="nucleotide sequence ID" value="NZ_FOXO01000012.1"/>
</dbReference>
<keyword evidence="2 5" id="KW-0378">Hydrolase</keyword>
<dbReference type="EMBL" id="FOXO01000012">
    <property type="protein sequence ID" value="SFP93885.1"/>
    <property type="molecule type" value="Genomic_DNA"/>
</dbReference>
<evidence type="ECO:0000313" key="6">
    <source>
        <dbReference type="Proteomes" id="UP000182624"/>
    </source>
</evidence>
<dbReference type="Gene3D" id="3.20.20.80">
    <property type="entry name" value="Glycosidases"/>
    <property type="match status" value="1"/>
</dbReference>
<feature type="domain" description="Glycoside hydrolase family 31 TIM barrel" evidence="3">
    <location>
        <begin position="241"/>
        <end position="575"/>
    </location>
</feature>
<dbReference type="Pfam" id="PF21365">
    <property type="entry name" value="Glyco_hydro_31_3rd"/>
    <property type="match status" value="1"/>
</dbReference>
<dbReference type="InterPro" id="IPR000322">
    <property type="entry name" value="Glyco_hydro_31_TIM"/>
</dbReference>
<dbReference type="SUPFAM" id="SSF51445">
    <property type="entry name" value="(Trans)glycosidases"/>
    <property type="match status" value="1"/>
</dbReference>
<dbReference type="PANTHER" id="PTHR43863:SF2">
    <property type="entry name" value="MALTASE-GLUCOAMYLASE"/>
    <property type="match status" value="1"/>
</dbReference>
<dbReference type="Pfam" id="PF01055">
    <property type="entry name" value="Glyco_hydro_31_2nd"/>
    <property type="match status" value="1"/>
</dbReference>
<protein>
    <submittedName>
        <fullName evidence="5">Alpha-D-xyloside xylohydrolase</fullName>
    </submittedName>
</protein>
<keyword evidence="2" id="KW-0326">Glycosidase</keyword>
<proteinExistence type="inferred from homology"/>